<evidence type="ECO:0000256" key="2">
    <source>
        <dbReference type="ARBA" id="ARBA00022475"/>
    </source>
</evidence>
<keyword evidence="3 6" id="KW-0812">Transmembrane</keyword>
<dbReference type="GO" id="GO:0055091">
    <property type="term" value="P:phospholipid homeostasis"/>
    <property type="evidence" value="ECO:0007669"/>
    <property type="project" value="TreeGrafter"/>
</dbReference>
<feature type="transmembrane region" description="Helical" evidence="6">
    <location>
        <begin position="158"/>
        <end position="182"/>
    </location>
</feature>
<protein>
    <submittedName>
        <fullName evidence="8">Lysyl-tRNA synthetase</fullName>
    </submittedName>
</protein>
<dbReference type="Pfam" id="PF09924">
    <property type="entry name" value="LPG_synthase_C"/>
    <property type="match status" value="1"/>
</dbReference>
<dbReference type="InterPro" id="IPR016181">
    <property type="entry name" value="Acyl_CoA_acyltransferase"/>
</dbReference>
<dbReference type="PANTHER" id="PTHR34697:SF2">
    <property type="entry name" value="PHOSPHATIDYLGLYCEROL LYSYLTRANSFERASE"/>
    <property type="match status" value="1"/>
</dbReference>
<feature type="transmembrane region" description="Helical" evidence="6">
    <location>
        <begin position="520"/>
        <end position="541"/>
    </location>
</feature>
<evidence type="ECO:0000256" key="5">
    <source>
        <dbReference type="ARBA" id="ARBA00023136"/>
    </source>
</evidence>
<feature type="transmembrane region" description="Helical" evidence="6">
    <location>
        <begin position="354"/>
        <end position="377"/>
    </location>
</feature>
<dbReference type="GO" id="GO:0004812">
    <property type="term" value="F:aminoacyl-tRNA ligase activity"/>
    <property type="evidence" value="ECO:0007669"/>
    <property type="project" value="UniProtKB-KW"/>
</dbReference>
<evidence type="ECO:0000256" key="3">
    <source>
        <dbReference type="ARBA" id="ARBA00022692"/>
    </source>
</evidence>
<keyword evidence="8" id="KW-0436">Ligase</keyword>
<evidence type="ECO:0000256" key="4">
    <source>
        <dbReference type="ARBA" id="ARBA00022989"/>
    </source>
</evidence>
<evidence type="ECO:0000313" key="8">
    <source>
        <dbReference type="EMBL" id="AOO94582.1"/>
    </source>
</evidence>
<dbReference type="PANTHER" id="PTHR34697">
    <property type="entry name" value="PHOSPHATIDYLGLYCEROL LYSYLTRANSFERASE"/>
    <property type="match status" value="1"/>
</dbReference>
<reference evidence="8" key="1">
    <citation type="journal article" date="2015" name="BMC Genomics">
        <title>Transcriptome profiling of a Rhizobium leguminosarum bv. trifolii rosR mutant reveals the role of the transcriptional regulator RosR in motility, synthesis of cell-surface components, and other cellular processes.</title>
        <authorList>
            <person name="Rachwal K."/>
            <person name="Matczynska E."/>
            <person name="Janczarek M."/>
        </authorList>
    </citation>
    <scope>NUCLEOTIDE SEQUENCE</scope>
    <source>
        <strain evidence="8">Rt24.2</strain>
    </source>
</reference>
<feature type="transmembrane region" description="Helical" evidence="6">
    <location>
        <begin position="316"/>
        <end position="333"/>
    </location>
</feature>
<dbReference type="GO" id="GO:0005886">
    <property type="term" value="C:plasma membrane"/>
    <property type="evidence" value="ECO:0007669"/>
    <property type="project" value="UniProtKB-SubCell"/>
</dbReference>
<feature type="transmembrane region" description="Helical" evidence="6">
    <location>
        <begin position="194"/>
        <end position="214"/>
    </location>
</feature>
<feature type="transmembrane region" description="Helical" evidence="6">
    <location>
        <begin position="81"/>
        <end position="101"/>
    </location>
</feature>
<sequence length="880" mass="95141">MIPAKLEVAAGYEMSGHGNLEEMEETDGFSFRGLFRRYRTPLMAAASLVVFCLVGYAIMQLTNEVRYDDVVGALAATRPSAILLALFFTALSFLSLIFYDLNAIEYIGKKLPFPHVALTAFSAYAVGNTAGFGALSGGAIRYRAYTRLGLSPEDIGRIIAFVTLSFGLGLAGVAAIALIVIADEIGPLVGVSPFLLRLIAGSIVAILGAVMIIGRDGRVLDLGPVAIRLPDSRTWSRQFLVTAFDIAASASVLYVLLPQTAIGWPVFLAVYAIAVGLGVLSHVPAGLGVFETVIIASLGSAVNIDAVLGSLVLYRLVYHVLPLLIAVLAVSAAELRRFVDHPAASSMRRIGGRLMPPLLSALALLLGVMLVFSSVTPTPDQNLEFLSNYLPLPMVEGAHFLSSLLGLALVVAARGLGQRLDGAWWVAVFSALAALTLSLLKAIALVEAAFLAFLIFGLFVSRRLFTRQASLLNQALTASWLMAIAVIVVGAVVILLFVYRDVEYSNQLWWQFEFTAEAPRGLRAVLGITIISSAIAVFSLLRPASFRPEQATDEALVRAVEIVMKQGNADANLVRMGDKSIMFSENGDAFIMYGRQGRSWIALFDPVGDHRAVQELVWRFVEAARAAGCRAVFYQISPALLSHCADAGLRAFKLGELAVADLRTFEMKGGKWANLRQTASRAQRDGLEFAVVEPQDVSSVIDELAAVSTAWLELHNAKEKGFSLGAFDSDYVSSQPVGILKKDGRIVAFANILVTESRQEGTIDLMRFSPDAPKGSMDFLFVQIMEYLRGQGFTHFNLGMAPLSGMSKREAAPVWDRIGSTVFEHGERFYNFKGLRAFKSKFHPHWQPRYLAVSGGGNPMIALMDATFLIGGGLKGVVRK</sequence>
<dbReference type="InterPro" id="IPR051211">
    <property type="entry name" value="PG_lysyltransferase"/>
</dbReference>
<keyword evidence="4 6" id="KW-1133">Transmembrane helix</keyword>
<feature type="transmembrane region" description="Helical" evidence="6">
    <location>
        <begin position="287"/>
        <end position="304"/>
    </location>
</feature>
<feature type="transmembrane region" description="Helical" evidence="6">
    <location>
        <begin position="397"/>
        <end position="416"/>
    </location>
</feature>
<feature type="transmembrane region" description="Helical" evidence="6">
    <location>
        <begin position="235"/>
        <end position="256"/>
    </location>
</feature>
<evidence type="ECO:0000256" key="6">
    <source>
        <dbReference type="SAM" id="Phobius"/>
    </source>
</evidence>
<feature type="transmembrane region" description="Helical" evidence="6">
    <location>
        <begin position="42"/>
        <end position="61"/>
    </location>
</feature>
<dbReference type="EMBL" id="KX492218">
    <property type="protein sequence ID" value="AOO94582.1"/>
    <property type="molecule type" value="Genomic_DNA"/>
</dbReference>
<dbReference type="AlphaFoldDB" id="A0A1C9I719"/>
<keyword evidence="5 6" id="KW-0472">Membrane</keyword>
<feature type="transmembrane region" description="Helical" evidence="6">
    <location>
        <begin position="262"/>
        <end position="280"/>
    </location>
</feature>
<evidence type="ECO:0000256" key="1">
    <source>
        <dbReference type="ARBA" id="ARBA00004651"/>
    </source>
</evidence>
<feature type="transmembrane region" description="Helical" evidence="6">
    <location>
        <begin position="423"/>
        <end position="442"/>
    </location>
</feature>
<dbReference type="GO" id="GO:0016755">
    <property type="term" value="F:aminoacyltransferase activity"/>
    <property type="evidence" value="ECO:0007669"/>
    <property type="project" value="TreeGrafter"/>
</dbReference>
<dbReference type="SUPFAM" id="SSF55729">
    <property type="entry name" value="Acyl-CoA N-acyltransferases (Nat)"/>
    <property type="match status" value="1"/>
</dbReference>
<organism evidence="8">
    <name type="scientific">Rhizobium leguminosarum bv. trifolii</name>
    <dbReference type="NCBI Taxonomy" id="386"/>
    <lineage>
        <taxon>Bacteria</taxon>
        <taxon>Pseudomonadati</taxon>
        <taxon>Pseudomonadota</taxon>
        <taxon>Alphaproteobacteria</taxon>
        <taxon>Hyphomicrobiales</taxon>
        <taxon>Rhizobiaceae</taxon>
        <taxon>Rhizobium/Agrobacterium group</taxon>
        <taxon>Rhizobium</taxon>
    </lineage>
</organism>
<dbReference type="NCBIfam" id="NF033480">
    <property type="entry name" value="bifunc_MprF"/>
    <property type="match status" value="1"/>
</dbReference>
<evidence type="ECO:0000259" key="7">
    <source>
        <dbReference type="Pfam" id="PF09924"/>
    </source>
</evidence>
<feature type="domain" description="Phosphatidylglycerol lysyltransferase C-terminal" evidence="7">
    <location>
        <begin position="565"/>
        <end position="852"/>
    </location>
</feature>
<keyword evidence="8" id="KW-0030">Aminoacyl-tRNA synthetase</keyword>
<dbReference type="InterPro" id="IPR024320">
    <property type="entry name" value="LPG_synthase_C"/>
</dbReference>
<comment type="subcellular location">
    <subcellularLocation>
        <location evidence="1">Cell membrane</location>
        <topology evidence="1">Multi-pass membrane protein</topology>
    </subcellularLocation>
</comment>
<feature type="transmembrane region" description="Helical" evidence="6">
    <location>
        <begin position="448"/>
        <end position="465"/>
    </location>
</feature>
<accession>A0A1C9I719</accession>
<keyword evidence="2" id="KW-1003">Cell membrane</keyword>
<proteinExistence type="predicted"/>
<name>A0A1C9I719_RHILT</name>
<feature type="transmembrane region" description="Helical" evidence="6">
    <location>
        <begin position="477"/>
        <end position="500"/>
    </location>
</feature>
<reference evidence="8" key="2">
    <citation type="journal article" date="2016" name="Front. Microbiol.">
        <title>The Regulatory Protein RosR Affects Rhizobium leguminosarum bv. trifolii Protein Profiles, Cell Surface Properties, and Symbiosis with Clover.</title>
        <authorList>
            <person name="Rachwal K."/>
            <person name="Boguszewska A."/>
            <person name="Kopcinska J."/>
            <person name="Karas M."/>
            <person name="Tchorzewski M."/>
            <person name="Janczarek M."/>
        </authorList>
    </citation>
    <scope>NUCLEOTIDE SEQUENCE</scope>
    <source>
        <strain evidence="8">Rt24.2</strain>
    </source>
</reference>